<sequence>MRGRRRAARGLSKHLYWNELISMQQATGAFMKTLFLQAPSYDGFDGGAGSRYQAKREIRSFWYPTWLAQPAALVPGSRVLDAPADGLSVEETLKIAKDYDLVIIHTSTPSFPTDAMFAEDLKKMKPSMLVGMVGAKVAVDPHNSLTATQAIDFVCREEFDYTCKDIAEGKPFAEILGMSYRAKDGSIEHNGPRPMIENMDELPFVAPVYKRDLKIDNYFIGYLNYPYVSIYTGRGCRSKCTFCLWPQTVGGHRYRVRSVESVLAEVKWIRDNMPEVKEIMFDDDTFTDFKPRVEEIARGLGKLGVTWSCNAKANVPYSTLKIMKENGLRLLLVGYESGDDQILLNIKKGLRTDIARRFNEDCKKLGIKIHGTFILGLPGETKETIKKTIEYAKEINPHTIQVSLAAPYPGTRLYNQAIENGWMEENKTINLVSKEGVQLAAIGYPHLPKEEIYHQLEHFYREFYFRPSKIWEILREMLTSWDMMKRRLREGVEFFRFLRAHEA</sequence>
<evidence type="ECO:0000256" key="2">
    <source>
        <dbReference type="ARBA" id="ARBA00022490"/>
    </source>
</evidence>
<dbReference type="Pfam" id="PF04055">
    <property type="entry name" value="Radical_SAM"/>
    <property type="match status" value="1"/>
</dbReference>
<proteinExistence type="predicted"/>
<dbReference type="GO" id="GO:0003824">
    <property type="term" value="F:catalytic activity"/>
    <property type="evidence" value="ECO:0007669"/>
    <property type="project" value="InterPro"/>
</dbReference>
<evidence type="ECO:0000256" key="4">
    <source>
        <dbReference type="ARBA" id="ARBA00022723"/>
    </source>
</evidence>
<dbReference type="InterPro" id="IPR017834">
    <property type="entry name" value="Hopanoid_synth-assoc_rSAM_HpnJ"/>
</dbReference>
<dbReference type="Gene3D" id="3.80.30.20">
    <property type="entry name" value="tm_1862 like domain"/>
    <property type="match status" value="1"/>
</dbReference>
<dbReference type="Proteomes" id="UP000001930">
    <property type="component" value="Chromosome I"/>
</dbReference>
<accession>Q2SXQ0</accession>
<dbReference type="EMBL" id="CP000086">
    <property type="protein sequence ID" value="ABC36591.1"/>
    <property type="molecule type" value="Genomic_DNA"/>
</dbReference>
<evidence type="ECO:0000259" key="7">
    <source>
        <dbReference type="PROSITE" id="PS51918"/>
    </source>
</evidence>
<keyword evidence="3" id="KW-0949">S-adenosyl-L-methionine</keyword>
<comment type="cofactor">
    <cofactor evidence="1">
        <name>[4Fe-4S] cluster</name>
        <dbReference type="ChEBI" id="CHEBI:49883"/>
    </cofactor>
</comment>
<dbReference type="SFLD" id="SFLDG01082">
    <property type="entry name" value="B12-binding_domain_containing"/>
    <property type="match status" value="1"/>
</dbReference>
<evidence type="ECO:0000256" key="1">
    <source>
        <dbReference type="ARBA" id="ARBA00001966"/>
    </source>
</evidence>
<protein>
    <submittedName>
        <fullName evidence="8">Radical SAM domain protein</fullName>
    </submittedName>
</protein>
<dbReference type="GO" id="GO:0051539">
    <property type="term" value="F:4 iron, 4 sulfur cluster binding"/>
    <property type="evidence" value="ECO:0007669"/>
    <property type="project" value="UniProtKB-KW"/>
</dbReference>
<dbReference type="InterPro" id="IPR051198">
    <property type="entry name" value="BchE-like"/>
</dbReference>
<dbReference type="InterPro" id="IPR006638">
    <property type="entry name" value="Elp3/MiaA/NifB-like_rSAM"/>
</dbReference>
<dbReference type="InterPro" id="IPR023404">
    <property type="entry name" value="rSAM_horseshoe"/>
</dbReference>
<dbReference type="SFLD" id="SFLDG01123">
    <property type="entry name" value="methyltransferase_(Class_B)"/>
    <property type="match status" value="1"/>
</dbReference>
<dbReference type="KEGG" id="bte:BTH_I1767"/>
<dbReference type="HOGENOM" id="CLU_021572_4_2_4"/>
<name>Q2SXQ0_BURTA</name>
<dbReference type="InterPro" id="IPR034466">
    <property type="entry name" value="Methyltransferase_Class_B"/>
</dbReference>
<dbReference type="GO" id="GO:0046872">
    <property type="term" value="F:metal ion binding"/>
    <property type="evidence" value="ECO:0007669"/>
    <property type="project" value="UniProtKB-KW"/>
</dbReference>
<reference evidence="8 9" key="1">
    <citation type="journal article" date="2005" name="BMC Genomics">
        <title>Bacterial genome adaptation to niches: divergence of the potential virulence genes in three Burkholderia species of different survival strategies.</title>
        <authorList>
            <person name="Kim H.S."/>
            <person name="Schell M.A."/>
            <person name="Yu Y."/>
            <person name="Ulrich R.L."/>
            <person name="Sarria S.H."/>
            <person name="Nierman W.C."/>
            <person name="DeShazer D."/>
        </authorList>
    </citation>
    <scope>NUCLEOTIDE SEQUENCE [LARGE SCALE GENOMIC DNA]</scope>
    <source>
        <strain evidence="9">ATCC 700388 / DSM 13276 / CCUG 48851 / CIP 106301 / E264</strain>
    </source>
</reference>
<dbReference type="SMART" id="SM00729">
    <property type="entry name" value="Elp3"/>
    <property type="match status" value="1"/>
</dbReference>
<organism evidence="8 9">
    <name type="scientific">Burkholderia thailandensis (strain ATCC 700388 / DSM 13276 / CCUG 48851 / CIP 106301 / E264)</name>
    <dbReference type="NCBI Taxonomy" id="271848"/>
    <lineage>
        <taxon>Bacteria</taxon>
        <taxon>Pseudomonadati</taxon>
        <taxon>Pseudomonadota</taxon>
        <taxon>Betaproteobacteria</taxon>
        <taxon>Burkholderiales</taxon>
        <taxon>Burkholderiaceae</taxon>
        <taxon>Burkholderia</taxon>
        <taxon>pseudomallei group</taxon>
    </lineage>
</organism>
<dbReference type="AlphaFoldDB" id="Q2SXQ0"/>
<evidence type="ECO:0000256" key="5">
    <source>
        <dbReference type="ARBA" id="ARBA00023004"/>
    </source>
</evidence>
<dbReference type="PANTHER" id="PTHR43409">
    <property type="entry name" value="ANAEROBIC MAGNESIUM-PROTOPORPHYRIN IX MONOMETHYL ESTER CYCLASE-RELATED"/>
    <property type="match status" value="1"/>
</dbReference>
<evidence type="ECO:0000256" key="3">
    <source>
        <dbReference type="ARBA" id="ARBA00022691"/>
    </source>
</evidence>
<gene>
    <name evidence="8" type="ordered locus">BTH_I1767</name>
</gene>
<dbReference type="NCBIfam" id="TIGR03471">
    <property type="entry name" value="HpnJ"/>
    <property type="match status" value="1"/>
</dbReference>
<dbReference type="Gene3D" id="3.40.50.280">
    <property type="entry name" value="Cobalamin-binding domain"/>
    <property type="match status" value="1"/>
</dbReference>
<dbReference type="SUPFAM" id="SSF102114">
    <property type="entry name" value="Radical SAM enzymes"/>
    <property type="match status" value="1"/>
</dbReference>
<dbReference type="GO" id="GO:0005829">
    <property type="term" value="C:cytosol"/>
    <property type="evidence" value="ECO:0007669"/>
    <property type="project" value="TreeGrafter"/>
</dbReference>
<evidence type="ECO:0000313" key="9">
    <source>
        <dbReference type="Proteomes" id="UP000001930"/>
    </source>
</evidence>
<dbReference type="PROSITE" id="PS51918">
    <property type="entry name" value="RADICAL_SAM"/>
    <property type="match status" value="1"/>
</dbReference>
<dbReference type="SFLD" id="SFLDS00029">
    <property type="entry name" value="Radical_SAM"/>
    <property type="match status" value="1"/>
</dbReference>
<feature type="domain" description="Radical SAM core" evidence="7">
    <location>
        <begin position="222"/>
        <end position="445"/>
    </location>
</feature>
<keyword evidence="4" id="KW-0479">Metal-binding</keyword>
<keyword evidence="6" id="KW-0411">Iron-sulfur</keyword>
<dbReference type="CDD" id="cd01335">
    <property type="entry name" value="Radical_SAM"/>
    <property type="match status" value="1"/>
</dbReference>
<keyword evidence="2" id="KW-0963">Cytoplasm</keyword>
<keyword evidence="9" id="KW-1185">Reference proteome</keyword>
<dbReference type="InterPro" id="IPR058240">
    <property type="entry name" value="rSAM_sf"/>
</dbReference>
<dbReference type="InterPro" id="IPR007197">
    <property type="entry name" value="rSAM"/>
</dbReference>
<dbReference type="SFLD" id="SFLDF00404">
    <property type="entry name" value="hopanetetrol_cyclitol_ether_sy"/>
    <property type="match status" value="1"/>
</dbReference>
<keyword evidence="5" id="KW-0408">Iron</keyword>
<evidence type="ECO:0000256" key="6">
    <source>
        <dbReference type="ARBA" id="ARBA00023014"/>
    </source>
</evidence>
<evidence type="ECO:0000313" key="8">
    <source>
        <dbReference type="EMBL" id="ABC36591.1"/>
    </source>
</evidence>
<dbReference type="PANTHER" id="PTHR43409:SF16">
    <property type="entry name" value="SLR0320 PROTEIN"/>
    <property type="match status" value="1"/>
</dbReference>